<dbReference type="NCBIfam" id="TIGR00045">
    <property type="entry name" value="glycerate kinase"/>
    <property type="match status" value="1"/>
</dbReference>
<dbReference type="PIRSF" id="PIRSF006078">
    <property type="entry name" value="GlxK"/>
    <property type="match status" value="1"/>
</dbReference>
<evidence type="ECO:0000256" key="3">
    <source>
        <dbReference type="ARBA" id="ARBA00022777"/>
    </source>
</evidence>
<dbReference type="Pfam" id="PF02595">
    <property type="entry name" value="Gly_kinase"/>
    <property type="match status" value="1"/>
</dbReference>
<protein>
    <submittedName>
        <fullName evidence="5">Glycerate kinase</fullName>
    </submittedName>
</protein>
<keyword evidence="3 4" id="KW-0418">Kinase</keyword>
<dbReference type="PANTHER" id="PTHR21599">
    <property type="entry name" value="GLYCERATE KINASE"/>
    <property type="match status" value="1"/>
</dbReference>
<organism evidence="5 6">
    <name type="scientific">Catenibacterium faecis</name>
    <dbReference type="NCBI Taxonomy" id="2764323"/>
    <lineage>
        <taxon>Bacteria</taxon>
        <taxon>Bacillati</taxon>
        <taxon>Bacillota</taxon>
        <taxon>Erysipelotrichia</taxon>
        <taxon>Erysipelotrichales</taxon>
        <taxon>Coprobacillaceae</taxon>
        <taxon>Catenibacterium</taxon>
    </lineage>
</organism>
<dbReference type="Gene3D" id="3.90.1510.10">
    <property type="entry name" value="Glycerate kinase, domain 2"/>
    <property type="match status" value="1"/>
</dbReference>
<reference evidence="5 6" key="1">
    <citation type="submission" date="2020-08" db="EMBL/GenBank/DDBJ databases">
        <authorList>
            <person name="Liu C."/>
            <person name="Sun Q."/>
        </authorList>
    </citation>
    <scope>NUCLEOTIDE SEQUENCE [LARGE SCALE GENOMIC DNA]</scope>
    <source>
        <strain evidence="5 6">NSJ-22</strain>
    </source>
</reference>
<evidence type="ECO:0000313" key="5">
    <source>
        <dbReference type="EMBL" id="MBC6009668.1"/>
    </source>
</evidence>
<evidence type="ECO:0000256" key="1">
    <source>
        <dbReference type="ARBA" id="ARBA00006284"/>
    </source>
</evidence>
<dbReference type="SUPFAM" id="SSF110738">
    <property type="entry name" value="Glycerate kinase I"/>
    <property type="match status" value="1"/>
</dbReference>
<dbReference type="InterPro" id="IPR018197">
    <property type="entry name" value="Glycerate_kinase_RE-like"/>
</dbReference>
<gene>
    <name evidence="5" type="ORF">H8909_05295</name>
</gene>
<keyword evidence="6" id="KW-1185">Reference proteome</keyword>
<dbReference type="Gene3D" id="3.40.50.10350">
    <property type="entry name" value="Glycerate kinase, domain 1"/>
    <property type="match status" value="1"/>
</dbReference>
<dbReference type="InterPro" id="IPR036129">
    <property type="entry name" value="Glycerate_kinase_sf"/>
</dbReference>
<name>A0ABR7KAC2_9FIRM</name>
<dbReference type="PANTHER" id="PTHR21599:SF0">
    <property type="entry name" value="GLYCERATE KINASE"/>
    <property type="match status" value="1"/>
</dbReference>
<accession>A0ABR7KAC2</accession>
<comment type="similarity">
    <text evidence="1 4">Belongs to the glycerate kinase type-1 family.</text>
</comment>
<proteinExistence type="inferred from homology"/>
<dbReference type="GO" id="GO:0016301">
    <property type="term" value="F:kinase activity"/>
    <property type="evidence" value="ECO:0007669"/>
    <property type="project" value="UniProtKB-KW"/>
</dbReference>
<dbReference type="Proteomes" id="UP000603474">
    <property type="component" value="Unassembled WGS sequence"/>
</dbReference>
<sequence>MNFFMLEYIQGVIMMKILAAFDSFKESMTAYAAGEAVQRAYNNVHICPLADGGEGTMEVMNRYLHGDIHEIEVAGPLFKTVHAKLAIMDDLAIIESAQACGLDYLTEEEKNGTEATSYGVGEMMKYAYDHGVKRFLLTLGGSACNDGGIGLLSGMGYGFFDQFDQRIPMNARGLETLDHIKKTRLDLSSIEVEGACDVTNPLCGKEGATYVFGPQKKVKNLEKTDQAMKHYAKIMSELVDKDDSCVPGAGAAGGMGYAIVTGLNGKLVTGFDAVSRTVHLEEAIQEADIIFTGEGKMDHQTLYGKTPIGVLRLAQKYDKPVVAFCGKCEDKETLLEAGFEDVRCINHTDEPLYVLLEKGPQYLEEEVRRYLEEKNV</sequence>
<dbReference type="InterPro" id="IPR004381">
    <property type="entry name" value="Glycerate_kinase"/>
</dbReference>
<evidence type="ECO:0000256" key="4">
    <source>
        <dbReference type="PIRNR" id="PIRNR006078"/>
    </source>
</evidence>
<comment type="caution">
    <text evidence="5">The sequence shown here is derived from an EMBL/GenBank/DDBJ whole genome shotgun (WGS) entry which is preliminary data.</text>
</comment>
<dbReference type="EMBL" id="JACRWG010000016">
    <property type="protein sequence ID" value="MBC6009668.1"/>
    <property type="molecule type" value="Genomic_DNA"/>
</dbReference>
<dbReference type="InterPro" id="IPR018193">
    <property type="entry name" value="Glyc_kinase_flavodox-like_fold"/>
</dbReference>
<evidence type="ECO:0000256" key="2">
    <source>
        <dbReference type="ARBA" id="ARBA00022679"/>
    </source>
</evidence>
<keyword evidence="2 4" id="KW-0808">Transferase</keyword>
<evidence type="ECO:0000313" key="6">
    <source>
        <dbReference type="Proteomes" id="UP000603474"/>
    </source>
</evidence>